<dbReference type="EMBL" id="AAVT01000011">
    <property type="protein sequence ID" value="EAW30026.1"/>
    <property type="molecule type" value="Genomic_DNA"/>
</dbReference>
<sequence>MSEVSFDPFAGGEILRVSPTTAPQQEIITSSKMSDEANTAFNEGVSLTIIGSLDFDLLKKCCNTLIERHDILRATFSSLGDEICLQEAWPVLIPFEDLRSYKPEERRRIVDELLQNIAISPMNLEEGPLFFAWVKQFEDERFELIIVVHHVICDGWSIGLLLTELAELYRNDGNPKTLANVSSYFDFSDQSSASQVSNVDVDYWIDRFQNLPPTLDLPLDMPRPALRSFRANRYDYHFDKSLVSRLPKAASAQKCSLVNYILAAYFALLYRLTGNEDIVVGLPVAGQAALNQLAMVGHMVQLLPIRIHLDGDTTFSNLVAAVKREVLNASEHPNFTFGQLLENISVERSRVPLISTIFNIDQPMPLLDFGSASASVASVPRAAENFEIFLNIMPSADDLVVEATYSSALFSEDTMVSWMRSLEAILQSATTTPDISIGNQPLSDGIPQELQISNRTVKSGQFLDMLSAFKFQVQQRPDSIAVISGSKRLSYSDLDFLSSQCAAALLDAGVQMGSVVGVCCDRSESLLIGTLAIQKLGAIYLPLDPDFPTDRLLYMLDDSGATAVLEDDSTPQAVREAEIKHLNMGDLVLAGVRDVSIDLPDPSLERAAYTIYTSGSTGKPKGVRIQNGALINFLESMADRPGCTESDTLLAVTTLSFDISVLELFLPLVTGATTLIASRDDVKDGERLAVLLKEGQVTIMQATPSTWRMLLTSEWGKDKSRRQLKALCGGEPLPQDLALELVSCVSELWNMFGPTETTVWSTCKKIQESDALITIGRPIANTQVYVLDDNLNPLPVSVPGELCIGGAGVSLGYHQRPALNDDRFVTHPVLGRIYRTGDLAKALPNGEIQHLGRLDDQVKLRGYRIELGEIEMALKSCVEVEQAVVYLLNLGEQDVRVVACCVPVADRALETISIRKKLRECLPSYMVPQYFLSISKIPLTPNGKVDRRSLPRPEMSASSILGAKVLQTDSEKLIASVWSDLLKIGGAIGREDNFFELGGHSLLALQAIRQIEIASGARLKPADIVVDRLSALAEKITSAAPVKEQVVVAPVALPQFAARQLSQEQSRLLERQLKHPDNTCNNLPAAWLLEGEMNLAAFSKSVERVVERQTALRTVITPFEQGYQLVLRHMSELEMPTYRDFSNETDPMSAVLSDARQRGLLPFSVINETLCNILLYKISAEKHLLVIAAHQLVFDGWSFDIFLGELEAYYRAALENRAAVLDPLSFQFRDYTEWVACQPTDSEALSYHRKAIDLGSQVSSLVNSEAAKDKYTRRELYFDGDILDKIETFCELYQVRLHEVLLALFAKACSDAEKRNNLVIGLPVSGRYMPDVIGLVGGFVSTLPMEVNVRTGDLGVMVTDIAAQLRIFYDHQELSYAQLVADTPLEKQWFPACLPISFAFQDIRNRPQALADLKLSQIDMERQETEVPLEFWTRIHAEGFVMVFDYDSGQVESATIENLAAKISAFVANIDKPGDSVPQSTSEMVSDLPQRPFWRRLFQ</sequence>
<dbReference type="SUPFAM" id="SSF56801">
    <property type="entry name" value="Acetyl-CoA synthetase-like"/>
    <property type="match status" value="1"/>
</dbReference>
<evidence type="ECO:0000256" key="1">
    <source>
        <dbReference type="ARBA" id="ARBA00001957"/>
    </source>
</evidence>
<feature type="domain" description="Carrier" evidence="4">
    <location>
        <begin position="965"/>
        <end position="1043"/>
    </location>
</feature>
<dbReference type="InterPro" id="IPR000873">
    <property type="entry name" value="AMP-dep_synth/lig_dom"/>
</dbReference>
<name>A0YGI5_9GAMM</name>
<dbReference type="SUPFAM" id="SSF52777">
    <property type="entry name" value="CoA-dependent acyltransferases"/>
    <property type="match status" value="4"/>
</dbReference>
<dbReference type="PANTHER" id="PTHR45527">
    <property type="entry name" value="NONRIBOSOMAL PEPTIDE SYNTHETASE"/>
    <property type="match status" value="1"/>
</dbReference>
<proteinExistence type="predicted"/>
<dbReference type="PROSITE" id="PS00012">
    <property type="entry name" value="PHOSPHOPANTETHEINE"/>
    <property type="match status" value="1"/>
</dbReference>
<dbReference type="Gene3D" id="1.10.1200.10">
    <property type="entry name" value="ACP-like"/>
    <property type="match status" value="1"/>
</dbReference>
<dbReference type="Proteomes" id="UP000004931">
    <property type="component" value="Unassembled WGS sequence"/>
</dbReference>
<evidence type="ECO:0000256" key="2">
    <source>
        <dbReference type="ARBA" id="ARBA00022450"/>
    </source>
</evidence>
<reference evidence="5 6" key="1">
    <citation type="journal article" date="2010" name="J. Bacteriol.">
        <title>Genome sequence of the oligotrophic marine Gammaproteobacterium HTCC2143, isolated from the Oregon Coast.</title>
        <authorList>
            <person name="Oh H.M."/>
            <person name="Kang I."/>
            <person name="Ferriera S."/>
            <person name="Giovannoni S.J."/>
            <person name="Cho J.C."/>
        </authorList>
    </citation>
    <scope>NUCLEOTIDE SEQUENCE [LARGE SCALE GENOMIC DNA]</scope>
    <source>
        <strain evidence="5 6">HTCC2143</strain>
    </source>
</reference>
<dbReference type="InterPro" id="IPR023213">
    <property type="entry name" value="CAT-like_dom_sf"/>
</dbReference>
<dbReference type="GO" id="GO:0044550">
    <property type="term" value="P:secondary metabolite biosynthetic process"/>
    <property type="evidence" value="ECO:0007669"/>
    <property type="project" value="TreeGrafter"/>
</dbReference>
<accession>A0YGI5</accession>
<dbReference type="FunFam" id="3.30.300.30:FF:000010">
    <property type="entry name" value="Enterobactin synthetase component F"/>
    <property type="match status" value="1"/>
</dbReference>
<evidence type="ECO:0000313" key="5">
    <source>
        <dbReference type="EMBL" id="EAW30026.1"/>
    </source>
</evidence>
<dbReference type="InterPro" id="IPR045851">
    <property type="entry name" value="AMP-bd_C_sf"/>
</dbReference>
<dbReference type="Gene3D" id="2.30.38.10">
    <property type="entry name" value="Luciferase, Domain 3"/>
    <property type="match status" value="1"/>
</dbReference>
<evidence type="ECO:0000256" key="3">
    <source>
        <dbReference type="ARBA" id="ARBA00022553"/>
    </source>
</evidence>
<dbReference type="Gene3D" id="3.40.50.980">
    <property type="match status" value="2"/>
</dbReference>
<dbReference type="Gene3D" id="3.30.559.30">
    <property type="entry name" value="Nonribosomal peptide synthetase, condensation domain"/>
    <property type="match status" value="2"/>
</dbReference>
<dbReference type="OrthoDB" id="9803665at2"/>
<dbReference type="GO" id="GO:0005737">
    <property type="term" value="C:cytoplasm"/>
    <property type="evidence" value="ECO:0007669"/>
    <property type="project" value="TreeGrafter"/>
</dbReference>
<dbReference type="Pfam" id="PF00668">
    <property type="entry name" value="Condensation"/>
    <property type="match status" value="2"/>
</dbReference>
<dbReference type="SUPFAM" id="SSF47336">
    <property type="entry name" value="ACP-like"/>
    <property type="match status" value="1"/>
</dbReference>
<gene>
    <name evidence="5" type="ORF">GP2143_01235</name>
</gene>
<dbReference type="Pfam" id="PF13193">
    <property type="entry name" value="AMP-binding_C"/>
    <property type="match status" value="1"/>
</dbReference>
<protein>
    <submittedName>
        <fullName evidence="5">Peptide synthetase</fullName>
    </submittedName>
</protein>
<comment type="caution">
    <text evidence="5">The sequence shown here is derived from an EMBL/GenBank/DDBJ whole genome shotgun (WGS) entry which is preliminary data.</text>
</comment>
<dbReference type="InterPro" id="IPR006162">
    <property type="entry name" value="Ppantetheine_attach_site"/>
</dbReference>
<keyword evidence="3" id="KW-0597">Phosphoprotein</keyword>
<dbReference type="InterPro" id="IPR036736">
    <property type="entry name" value="ACP-like_sf"/>
</dbReference>
<dbReference type="Gene3D" id="3.30.559.10">
    <property type="entry name" value="Chloramphenicol acetyltransferase-like domain"/>
    <property type="match status" value="2"/>
</dbReference>
<dbReference type="InterPro" id="IPR025110">
    <property type="entry name" value="AMP-bd_C"/>
</dbReference>
<keyword evidence="2" id="KW-0596">Phosphopantetheine</keyword>
<dbReference type="Pfam" id="PF00550">
    <property type="entry name" value="PP-binding"/>
    <property type="match status" value="1"/>
</dbReference>
<organism evidence="5 6">
    <name type="scientific">marine gamma proteobacterium HTCC2143</name>
    <dbReference type="NCBI Taxonomy" id="247633"/>
    <lineage>
        <taxon>Bacteria</taxon>
        <taxon>Pseudomonadati</taxon>
        <taxon>Pseudomonadota</taxon>
        <taxon>Gammaproteobacteria</taxon>
        <taxon>Cellvibrionales</taxon>
        <taxon>Spongiibacteraceae</taxon>
        <taxon>BD1-7 clade</taxon>
    </lineage>
</organism>
<dbReference type="STRING" id="247633.GP2143_01235"/>
<dbReference type="GO" id="GO:0043041">
    <property type="term" value="P:amino acid activation for nonribosomal peptide biosynthetic process"/>
    <property type="evidence" value="ECO:0007669"/>
    <property type="project" value="TreeGrafter"/>
</dbReference>
<dbReference type="NCBIfam" id="TIGR01733">
    <property type="entry name" value="AA-adenyl-dom"/>
    <property type="match status" value="1"/>
</dbReference>
<dbReference type="eggNOG" id="COG1020">
    <property type="taxonomic scope" value="Bacteria"/>
</dbReference>
<dbReference type="CDD" id="cd12116">
    <property type="entry name" value="A_NRPS_Ta1_like"/>
    <property type="match status" value="1"/>
</dbReference>
<evidence type="ECO:0000313" key="6">
    <source>
        <dbReference type="Proteomes" id="UP000004931"/>
    </source>
</evidence>
<dbReference type="InterPro" id="IPR001242">
    <property type="entry name" value="Condensation_dom"/>
</dbReference>
<dbReference type="PROSITE" id="PS50075">
    <property type="entry name" value="CARRIER"/>
    <property type="match status" value="1"/>
</dbReference>
<dbReference type="GO" id="GO:0031177">
    <property type="term" value="F:phosphopantetheine binding"/>
    <property type="evidence" value="ECO:0007669"/>
    <property type="project" value="TreeGrafter"/>
</dbReference>
<evidence type="ECO:0000259" key="4">
    <source>
        <dbReference type="PROSITE" id="PS50075"/>
    </source>
</evidence>
<dbReference type="Gene3D" id="3.30.300.30">
    <property type="match status" value="1"/>
</dbReference>
<dbReference type="GO" id="GO:0003824">
    <property type="term" value="F:catalytic activity"/>
    <property type="evidence" value="ECO:0007669"/>
    <property type="project" value="InterPro"/>
</dbReference>
<dbReference type="PANTHER" id="PTHR45527:SF1">
    <property type="entry name" value="FATTY ACID SYNTHASE"/>
    <property type="match status" value="1"/>
</dbReference>
<dbReference type="InterPro" id="IPR010071">
    <property type="entry name" value="AA_adenyl_dom"/>
</dbReference>
<comment type="cofactor">
    <cofactor evidence="1">
        <name>pantetheine 4'-phosphate</name>
        <dbReference type="ChEBI" id="CHEBI:47942"/>
    </cofactor>
</comment>
<keyword evidence="6" id="KW-1185">Reference proteome</keyword>
<dbReference type="Pfam" id="PF00501">
    <property type="entry name" value="AMP-binding"/>
    <property type="match status" value="1"/>
</dbReference>
<dbReference type="InterPro" id="IPR009081">
    <property type="entry name" value="PP-bd_ACP"/>
</dbReference>